<organism evidence="4">
    <name type="scientific">viral metagenome</name>
    <dbReference type="NCBI Taxonomy" id="1070528"/>
    <lineage>
        <taxon>unclassified sequences</taxon>
        <taxon>metagenomes</taxon>
        <taxon>organismal metagenomes</taxon>
    </lineage>
</organism>
<dbReference type="PANTHER" id="PTHR42646:SF2">
    <property type="entry name" value="5'-3' EXONUCLEASE FAMILY PROTEIN"/>
    <property type="match status" value="1"/>
</dbReference>
<proteinExistence type="predicted"/>
<evidence type="ECO:0000259" key="3">
    <source>
        <dbReference type="SMART" id="SM00475"/>
    </source>
</evidence>
<accession>A0A6C0HD42</accession>
<feature type="domain" description="5'-3' exonuclease" evidence="3">
    <location>
        <begin position="18"/>
        <end position="284"/>
    </location>
</feature>
<dbReference type="InterPro" id="IPR020046">
    <property type="entry name" value="5-3_exonucl_a-hlix_arch_N"/>
</dbReference>
<dbReference type="SUPFAM" id="SSF88723">
    <property type="entry name" value="PIN domain-like"/>
    <property type="match status" value="1"/>
</dbReference>
<dbReference type="Gene3D" id="3.40.50.1010">
    <property type="entry name" value="5'-nuclease"/>
    <property type="match status" value="1"/>
</dbReference>
<dbReference type="GO" id="GO:0003677">
    <property type="term" value="F:DNA binding"/>
    <property type="evidence" value="ECO:0007669"/>
    <property type="project" value="InterPro"/>
</dbReference>
<evidence type="ECO:0000313" key="4">
    <source>
        <dbReference type="EMBL" id="QHT78086.1"/>
    </source>
</evidence>
<evidence type="ECO:0000256" key="1">
    <source>
        <dbReference type="ARBA" id="ARBA00022722"/>
    </source>
</evidence>
<name>A0A6C0HD42_9ZZZZ</name>
<reference evidence="4" key="1">
    <citation type="journal article" date="2020" name="Nature">
        <title>Giant virus diversity and host interactions through global metagenomics.</title>
        <authorList>
            <person name="Schulz F."/>
            <person name="Roux S."/>
            <person name="Paez-Espino D."/>
            <person name="Jungbluth S."/>
            <person name="Walsh D.A."/>
            <person name="Denef V.J."/>
            <person name="McMahon K.D."/>
            <person name="Konstantinidis K.T."/>
            <person name="Eloe-Fadrosh E.A."/>
            <person name="Kyrpides N.C."/>
            <person name="Woyke T."/>
        </authorList>
    </citation>
    <scope>NUCLEOTIDE SEQUENCE</scope>
    <source>
        <strain evidence="4">GVMAG-M-3300023179-91</strain>
    </source>
</reference>
<sequence length="290" mass="33625">MTTPTPEMNILDSFIIGENPTFIFVDGSYYTFHRYFSIMRWRKSAHPEEPLDDPFTNEAFVEKFKKTFVDNLKSIPKNLGIHKDPIAPIMITGKDCPREQIWRFKLQDNYKANRKNGPEDGFMGGPFFKMAYQDELFQQGGVKAILKHPHLEADDCIAISVKYLLQKYPQVRIFIITSDKDYLQLVEPRVKLFDLGFKNLAQQKSSTGNPKSDLFCKIVMGDPSDNISSVLSKCGPKTALKCYQDREYFEARMKKEDAYAKFEINQKMVDFNYIPQELQNEFFQSIAVVL</sequence>
<dbReference type="AlphaFoldDB" id="A0A6C0HD42"/>
<keyword evidence="1" id="KW-0540">Nuclease</keyword>
<dbReference type="EMBL" id="MN739929">
    <property type="protein sequence ID" value="QHT78086.1"/>
    <property type="molecule type" value="Genomic_DNA"/>
</dbReference>
<dbReference type="SUPFAM" id="SSF47807">
    <property type="entry name" value="5' to 3' exonuclease, C-terminal subdomain"/>
    <property type="match status" value="1"/>
</dbReference>
<evidence type="ECO:0000256" key="2">
    <source>
        <dbReference type="ARBA" id="ARBA00022801"/>
    </source>
</evidence>
<dbReference type="Pfam" id="PF02739">
    <property type="entry name" value="5_3_exonuc_N"/>
    <property type="match status" value="1"/>
</dbReference>
<dbReference type="Gene3D" id="1.10.150.20">
    <property type="entry name" value="5' to 3' exonuclease, C-terminal subdomain"/>
    <property type="match status" value="1"/>
</dbReference>
<dbReference type="GO" id="GO:0033567">
    <property type="term" value="P:DNA replication, Okazaki fragment processing"/>
    <property type="evidence" value="ECO:0007669"/>
    <property type="project" value="InterPro"/>
</dbReference>
<dbReference type="GO" id="GO:0008409">
    <property type="term" value="F:5'-3' exonuclease activity"/>
    <property type="evidence" value="ECO:0007669"/>
    <property type="project" value="InterPro"/>
</dbReference>
<dbReference type="InterPro" id="IPR002421">
    <property type="entry name" value="5-3_exonuclease"/>
</dbReference>
<dbReference type="PANTHER" id="PTHR42646">
    <property type="entry name" value="FLAP ENDONUCLEASE XNI"/>
    <property type="match status" value="1"/>
</dbReference>
<keyword evidence="2" id="KW-0378">Hydrolase</keyword>
<dbReference type="InterPro" id="IPR029060">
    <property type="entry name" value="PIN-like_dom_sf"/>
</dbReference>
<protein>
    <recommendedName>
        <fullName evidence="3">5'-3' exonuclease domain-containing protein</fullName>
    </recommendedName>
</protein>
<dbReference type="InterPro" id="IPR038969">
    <property type="entry name" value="FEN"/>
</dbReference>
<dbReference type="InterPro" id="IPR036279">
    <property type="entry name" value="5-3_exonuclease_C_sf"/>
</dbReference>
<dbReference type="GO" id="GO:0017108">
    <property type="term" value="F:5'-flap endonuclease activity"/>
    <property type="evidence" value="ECO:0007669"/>
    <property type="project" value="InterPro"/>
</dbReference>
<dbReference type="SMART" id="SM00475">
    <property type="entry name" value="53EXOc"/>
    <property type="match status" value="1"/>
</dbReference>